<evidence type="ECO:0000256" key="4">
    <source>
        <dbReference type="ARBA" id="ARBA00022596"/>
    </source>
</evidence>
<dbReference type="Proteomes" id="UP000824001">
    <property type="component" value="Unassembled WGS sequence"/>
</dbReference>
<feature type="transmembrane region" description="Helical" evidence="13">
    <location>
        <begin position="172"/>
        <end position="190"/>
    </location>
</feature>
<feature type="transmembrane region" description="Helical" evidence="13">
    <location>
        <begin position="230"/>
        <end position="255"/>
    </location>
</feature>
<feature type="transmembrane region" description="Helical" evidence="13">
    <location>
        <begin position="9"/>
        <end position="29"/>
    </location>
</feature>
<protein>
    <recommendedName>
        <fullName evidence="12">Nickel import system permease protein NikB</fullName>
    </recommendedName>
</protein>
<reference evidence="15" key="2">
    <citation type="journal article" date="2021" name="PeerJ">
        <title>Extensive microbial diversity within the chicken gut microbiome revealed by metagenomics and culture.</title>
        <authorList>
            <person name="Gilroy R."/>
            <person name="Ravi A."/>
            <person name="Getino M."/>
            <person name="Pursley I."/>
            <person name="Horton D.L."/>
            <person name="Alikhan N.F."/>
            <person name="Baker D."/>
            <person name="Gharbi K."/>
            <person name="Hall N."/>
            <person name="Watson M."/>
            <person name="Adriaenssens E.M."/>
            <person name="Foster-Nyarko E."/>
            <person name="Jarju S."/>
            <person name="Secka A."/>
            <person name="Antonio M."/>
            <person name="Oren A."/>
            <person name="Chaudhuri R.R."/>
            <person name="La Ragione R."/>
            <person name="Hildebrand F."/>
            <person name="Pallen M.J."/>
        </authorList>
    </citation>
    <scope>NUCLEOTIDE SEQUENCE</scope>
    <source>
        <strain evidence="15">ChiHjej10B9-9673</strain>
    </source>
</reference>
<keyword evidence="2 13" id="KW-0813">Transport</keyword>
<evidence type="ECO:0000256" key="8">
    <source>
        <dbReference type="ARBA" id="ARBA00023112"/>
    </source>
</evidence>
<organism evidence="15 16">
    <name type="scientific">Candidatus Scatomorpha merdipullorum</name>
    <dbReference type="NCBI Taxonomy" id="2840927"/>
    <lineage>
        <taxon>Bacteria</taxon>
        <taxon>Bacillati</taxon>
        <taxon>Bacillota</taxon>
        <taxon>Clostridia</taxon>
        <taxon>Eubacteriales</taxon>
        <taxon>Candidatus Scatomorpha</taxon>
    </lineage>
</organism>
<dbReference type="InterPro" id="IPR045621">
    <property type="entry name" value="BPD_transp_1_N"/>
</dbReference>
<dbReference type="GO" id="GO:0015099">
    <property type="term" value="F:nickel cation transmembrane transporter activity"/>
    <property type="evidence" value="ECO:0007669"/>
    <property type="project" value="InterPro"/>
</dbReference>
<accession>A0A9D1FD46</accession>
<sequence>MIRYIAKRILMMIPVLLGVILVVFIMNHISDGDPARMLAGESASEEAVEAIREELGLNDPLPVQFFNYVKGIVTEFDLGTSYQTKRPVIDELMDRFPTTATLAFLCMIISAVVGIGLGIISAVKQNTLIDHLSTGLALFGVSMPAFWAGLMLILLFSIYLGWLPVQGLDDGWVSWVLPTITSSMAGMATITRMTRSSMLEVICQDYIVTARAKGLNERVIIIKHALKNALIPIITVLGIQLGIMLGGAVLTETVFSIPGLGKYMVDSIKNRDYPVVQGGVLLLALVFSLVNLLVDIIYAYVDPRIKSQYSRSRRHSS</sequence>
<comment type="subcellular location">
    <subcellularLocation>
        <location evidence="1 13">Cell membrane</location>
        <topology evidence="1 13">Multi-pass membrane protein</topology>
    </subcellularLocation>
</comment>
<comment type="similarity">
    <text evidence="10">Belongs to the binding-protein-dependent transport system permease family. OppBC subfamily.</text>
</comment>
<evidence type="ECO:0000256" key="3">
    <source>
        <dbReference type="ARBA" id="ARBA00022475"/>
    </source>
</evidence>
<keyword evidence="7" id="KW-0406">Ion transport</keyword>
<dbReference type="InterPro" id="IPR035906">
    <property type="entry name" value="MetI-like_sf"/>
</dbReference>
<evidence type="ECO:0000256" key="7">
    <source>
        <dbReference type="ARBA" id="ARBA00023065"/>
    </source>
</evidence>
<gene>
    <name evidence="15" type="ORF">IAC18_03825</name>
</gene>
<dbReference type="AlphaFoldDB" id="A0A9D1FD46"/>
<dbReference type="Pfam" id="PF19300">
    <property type="entry name" value="BPD_transp_1_N"/>
    <property type="match status" value="1"/>
</dbReference>
<dbReference type="Gene3D" id="1.10.3720.10">
    <property type="entry name" value="MetI-like"/>
    <property type="match status" value="1"/>
</dbReference>
<feature type="domain" description="ABC transmembrane type-1" evidence="14">
    <location>
        <begin position="96"/>
        <end position="298"/>
    </location>
</feature>
<keyword evidence="8" id="KW-0921">Nickel transport</keyword>
<dbReference type="SUPFAM" id="SSF161098">
    <property type="entry name" value="MetI-like"/>
    <property type="match status" value="1"/>
</dbReference>
<dbReference type="NCBIfam" id="NF045470">
    <property type="entry name" value="Opp2B"/>
    <property type="match status" value="1"/>
</dbReference>
<name>A0A9D1FD46_9FIRM</name>
<feature type="transmembrane region" description="Helical" evidence="13">
    <location>
        <begin position="275"/>
        <end position="301"/>
    </location>
</feature>
<feature type="transmembrane region" description="Helical" evidence="13">
    <location>
        <begin position="135"/>
        <end position="160"/>
    </location>
</feature>
<proteinExistence type="inferred from homology"/>
<keyword evidence="4" id="KW-0533">Nickel</keyword>
<keyword evidence="6 13" id="KW-1133">Transmembrane helix</keyword>
<dbReference type="EMBL" id="DVJK01000108">
    <property type="protein sequence ID" value="HIS66674.1"/>
    <property type="molecule type" value="Genomic_DNA"/>
</dbReference>
<evidence type="ECO:0000256" key="5">
    <source>
        <dbReference type="ARBA" id="ARBA00022692"/>
    </source>
</evidence>
<evidence type="ECO:0000256" key="6">
    <source>
        <dbReference type="ARBA" id="ARBA00022989"/>
    </source>
</evidence>
<dbReference type="PANTHER" id="PTHR43163:SF6">
    <property type="entry name" value="DIPEPTIDE TRANSPORT SYSTEM PERMEASE PROTEIN DPPB-RELATED"/>
    <property type="match status" value="1"/>
</dbReference>
<keyword evidence="9 13" id="KW-0472">Membrane</keyword>
<keyword evidence="5 13" id="KW-0812">Transmembrane</keyword>
<comment type="subunit">
    <text evidence="11">The complex is composed of two ATP-binding proteins (NikD and NikE), two transmembrane proteins (NikB and NikC) and a solute-binding protein (NikA).</text>
</comment>
<dbReference type="InterPro" id="IPR050045">
    <property type="entry name" value="Opp2B"/>
</dbReference>
<comment type="caution">
    <text evidence="15">The sequence shown here is derived from an EMBL/GenBank/DDBJ whole genome shotgun (WGS) entry which is preliminary data.</text>
</comment>
<dbReference type="GO" id="GO:0005886">
    <property type="term" value="C:plasma membrane"/>
    <property type="evidence" value="ECO:0007669"/>
    <property type="project" value="UniProtKB-SubCell"/>
</dbReference>
<evidence type="ECO:0000313" key="16">
    <source>
        <dbReference type="Proteomes" id="UP000824001"/>
    </source>
</evidence>
<evidence type="ECO:0000256" key="1">
    <source>
        <dbReference type="ARBA" id="ARBA00004651"/>
    </source>
</evidence>
<dbReference type="CDD" id="cd06261">
    <property type="entry name" value="TM_PBP2"/>
    <property type="match status" value="1"/>
</dbReference>
<dbReference type="Pfam" id="PF00528">
    <property type="entry name" value="BPD_transp_1"/>
    <property type="match status" value="1"/>
</dbReference>
<keyword evidence="3" id="KW-1003">Cell membrane</keyword>
<dbReference type="PANTHER" id="PTHR43163">
    <property type="entry name" value="DIPEPTIDE TRANSPORT SYSTEM PERMEASE PROTEIN DPPB-RELATED"/>
    <property type="match status" value="1"/>
</dbReference>
<evidence type="ECO:0000256" key="10">
    <source>
        <dbReference type="ARBA" id="ARBA00024202"/>
    </source>
</evidence>
<feature type="transmembrane region" description="Helical" evidence="13">
    <location>
        <begin position="102"/>
        <end position="123"/>
    </location>
</feature>
<evidence type="ECO:0000256" key="12">
    <source>
        <dbReference type="ARBA" id="ARBA00044774"/>
    </source>
</evidence>
<reference evidence="15" key="1">
    <citation type="submission" date="2020-10" db="EMBL/GenBank/DDBJ databases">
        <authorList>
            <person name="Gilroy R."/>
        </authorList>
    </citation>
    <scope>NUCLEOTIDE SEQUENCE</scope>
    <source>
        <strain evidence="15">ChiHjej10B9-9673</strain>
    </source>
</reference>
<evidence type="ECO:0000256" key="9">
    <source>
        <dbReference type="ARBA" id="ARBA00023136"/>
    </source>
</evidence>
<dbReference type="PROSITE" id="PS50928">
    <property type="entry name" value="ABC_TM1"/>
    <property type="match status" value="1"/>
</dbReference>
<dbReference type="InterPro" id="IPR000515">
    <property type="entry name" value="MetI-like"/>
</dbReference>
<evidence type="ECO:0000313" key="15">
    <source>
        <dbReference type="EMBL" id="HIS66674.1"/>
    </source>
</evidence>
<evidence type="ECO:0000256" key="13">
    <source>
        <dbReference type="RuleBase" id="RU363032"/>
    </source>
</evidence>
<evidence type="ECO:0000259" key="14">
    <source>
        <dbReference type="PROSITE" id="PS50928"/>
    </source>
</evidence>
<evidence type="ECO:0000256" key="2">
    <source>
        <dbReference type="ARBA" id="ARBA00022448"/>
    </source>
</evidence>
<evidence type="ECO:0000256" key="11">
    <source>
        <dbReference type="ARBA" id="ARBA00038669"/>
    </source>
</evidence>